<dbReference type="GO" id="GO:0098797">
    <property type="term" value="C:plasma membrane protein complex"/>
    <property type="evidence" value="ECO:0007669"/>
    <property type="project" value="TreeGrafter"/>
</dbReference>
<evidence type="ECO:0000259" key="11">
    <source>
        <dbReference type="PROSITE" id="PS52015"/>
    </source>
</evidence>
<dbReference type="RefSeq" id="WP_135593257.1">
    <property type="nucleotide sequence ID" value="NZ_RQEZ01000113.1"/>
</dbReference>
<keyword evidence="10" id="KW-0732">Signal</keyword>
<comment type="subcellular location">
    <subcellularLocation>
        <location evidence="1">Cell inner membrane</location>
        <topology evidence="1">Single-pass membrane protein</topology>
        <orientation evidence="1">Periplasmic side</orientation>
    </subcellularLocation>
</comment>
<dbReference type="Proteomes" id="UP000298277">
    <property type="component" value="Unassembled WGS sequence"/>
</dbReference>
<reference evidence="12" key="1">
    <citation type="journal article" date="2019" name="PLoS Negl. Trop. Dis.">
        <title>Revisiting the worldwide diversity of Leptospira species in the environment.</title>
        <authorList>
            <person name="Vincent A.T."/>
            <person name="Schiettekatte O."/>
            <person name="Bourhy P."/>
            <person name="Veyrier F.J."/>
            <person name="Picardeau M."/>
        </authorList>
    </citation>
    <scope>NUCLEOTIDE SEQUENCE [LARGE SCALE GENOMIC DNA]</scope>
    <source>
        <strain evidence="12">201800299</strain>
    </source>
</reference>
<evidence type="ECO:0000256" key="3">
    <source>
        <dbReference type="ARBA" id="ARBA00022448"/>
    </source>
</evidence>
<dbReference type="Gene3D" id="3.30.1150.10">
    <property type="match status" value="1"/>
</dbReference>
<name>A0A5F1YBS5_9LEPT</name>
<dbReference type="InterPro" id="IPR051045">
    <property type="entry name" value="TonB-dependent_transducer"/>
</dbReference>
<feature type="signal peptide" evidence="10">
    <location>
        <begin position="1"/>
        <end position="20"/>
    </location>
</feature>
<comment type="similarity">
    <text evidence="2">Belongs to the TonB family.</text>
</comment>
<dbReference type="GO" id="GO:0031992">
    <property type="term" value="F:energy transducer activity"/>
    <property type="evidence" value="ECO:0007669"/>
    <property type="project" value="TreeGrafter"/>
</dbReference>
<dbReference type="SUPFAM" id="SSF74653">
    <property type="entry name" value="TolA/TonB C-terminal domain"/>
    <property type="match status" value="1"/>
</dbReference>
<dbReference type="GO" id="GO:0055085">
    <property type="term" value="P:transmembrane transport"/>
    <property type="evidence" value="ECO:0007669"/>
    <property type="project" value="InterPro"/>
</dbReference>
<keyword evidence="8" id="KW-1133">Transmembrane helix</keyword>
<evidence type="ECO:0000313" key="13">
    <source>
        <dbReference type="Proteomes" id="UP000298277"/>
    </source>
</evidence>
<evidence type="ECO:0000256" key="1">
    <source>
        <dbReference type="ARBA" id="ARBA00004383"/>
    </source>
</evidence>
<dbReference type="InterPro" id="IPR006260">
    <property type="entry name" value="TonB/TolA_C"/>
</dbReference>
<keyword evidence="13" id="KW-1185">Reference proteome</keyword>
<proteinExistence type="inferred from homology"/>
<keyword evidence="9" id="KW-0472">Membrane</keyword>
<dbReference type="GO" id="GO:0015031">
    <property type="term" value="P:protein transport"/>
    <property type="evidence" value="ECO:0007669"/>
    <property type="project" value="UniProtKB-KW"/>
</dbReference>
<dbReference type="AlphaFoldDB" id="A0A5F1YBS5"/>
<evidence type="ECO:0000256" key="4">
    <source>
        <dbReference type="ARBA" id="ARBA00022475"/>
    </source>
</evidence>
<keyword evidence="6" id="KW-0812">Transmembrane</keyword>
<evidence type="ECO:0000256" key="5">
    <source>
        <dbReference type="ARBA" id="ARBA00022519"/>
    </source>
</evidence>
<dbReference type="Pfam" id="PF03544">
    <property type="entry name" value="TonB_C"/>
    <property type="match status" value="1"/>
</dbReference>
<dbReference type="PROSITE" id="PS52015">
    <property type="entry name" value="TONB_CTD"/>
    <property type="match status" value="1"/>
</dbReference>
<evidence type="ECO:0000256" key="8">
    <source>
        <dbReference type="ARBA" id="ARBA00022989"/>
    </source>
</evidence>
<accession>A0A5F1YBS5</accession>
<keyword evidence="7" id="KW-0653">Protein transport</keyword>
<keyword evidence="4" id="KW-1003">Cell membrane</keyword>
<dbReference type="InterPro" id="IPR037682">
    <property type="entry name" value="TonB_C"/>
</dbReference>
<keyword evidence="3" id="KW-0813">Transport</keyword>
<evidence type="ECO:0000313" key="12">
    <source>
        <dbReference type="EMBL" id="TGK33837.1"/>
    </source>
</evidence>
<dbReference type="OrthoDB" id="345866at2"/>
<dbReference type="PANTHER" id="PTHR33446">
    <property type="entry name" value="PROTEIN TONB-RELATED"/>
    <property type="match status" value="1"/>
</dbReference>
<evidence type="ECO:0000256" key="10">
    <source>
        <dbReference type="SAM" id="SignalP"/>
    </source>
</evidence>
<protein>
    <submittedName>
        <fullName evidence="12">Energy transducer TonB</fullName>
    </submittedName>
</protein>
<dbReference type="NCBIfam" id="TIGR01352">
    <property type="entry name" value="tonB_Cterm"/>
    <property type="match status" value="1"/>
</dbReference>
<feature type="domain" description="TonB C-terminal" evidence="11">
    <location>
        <begin position="42"/>
        <end position="133"/>
    </location>
</feature>
<comment type="caution">
    <text evidence="12">The sequence shown here is derived from an EMBL/GenBank/DDBJ whole genome shotgun (WGS) entry which is preliminary data.</text>
</comment>
<organism evidence="12 13">
    <name type="scientific">Leptospira gomenensis</name>
    <dbReference type="NCBI Taxonomy" id="2484974"/>
    <lineage>
        <taxon>Bacteria</taxon>
        <taxon>Pseudomonadati</taxon>
        <taxon>Spirochaetota</taxon>
        <taxon>Spirochaetia</taxon>
        <taxon>Leptospirales</taxon>
        <taxon>Leptospiraceae</taxon>
        <taxon>Leptospira</taxon>
    </lineage>
</organism>
<sequence>MKLLSILPLLSLFLSNCKTAEPIELNAPGSDSEGYLYSYNGDRMPKPSIQFDLSEYFPLEARQAGIQERMVVVIVQIDEEGNLRGAKIGSEKIGFGFDEAALKIVERATWQPGILNGKPIKMHHRVPVIFRLN</sequence>
<dbReference type="EMBL" id="RQFA01000039">
    <property type="protein sequence ID" value="TGK33837.1"/>
    <property type="molecule type" value="Genomic_DNA"/>
</dbReference>
<feature type="chain" id="PRO_5043206747" evidence="10">
    <location>
        <begin position="21"/>
        <end position="133"/>
    </location>
</feature>
<evidence type="ECO:0000256" key="9">
    <source>
        <dbReference type="ARBA" id="ARBA00023136"/>
    </source>
</evidence>
<keyword evidence="5" id="KW-0997">Cell inner membrane</keyword>
<evidence type="ECO:0000256" key="6">
    <source>
        <dbReference type="ARBA" id="ARBA00022692"/>
    </source>
</evidence>
<gene>
    <name evidence="12" type="ORF">EHQ17_10040</name>
</gene>
<evidence type="ECO:0000256" key="2">
    <source>
        <dbReference type="ARBA" id="ARBA00006555"/>
    </source>
</evidence>
<dbReference type="PANTHER" id="PTHR33446:SF2">
    <property type="entry name" value="PROTEIN TONB"/>
    <property type="match status" value="1"/>
</dbReference>
<evidence type="ECO:0000256" key="7">
    <source>
        <dbReference type="ARBA" id="ARBA00022927"/>
    </source>
</evidence>